<dbReference type="InterPro" id="IPR008930">
    <property type="entry name" value="Terpenoid_cyclase/PrenylTrfase"/>
</dbReference>
<evidence type="ECO:0000313" key="5">
    <source>
        <dbReference type="Proteomes" id="UP000295455"/>
    </source>
</evidence>
<dbReference type="Gene3D" id="2.60.40.1930">
    <property type="match status" value="1"/>
</dbReference>
<dbReference type="GO" id="GO:0004866">
    <property type="term" value="F:endopeptidase inhibitor activity"/>
    <property type="evidence" value="ECO:0007669"/>
    <property type="project" value="InterPro"/>
</dbReference>
<dbReference type="Pfam" id="PF00207">
    <property type="entry name" value="A2M"/>
    <property type="match status" value="1"/>
</dbReference>
<evidence type="ECO:0000259" key="3">
    <source>
        <dbReference type="SMART" id="SM01360"/>
    </source>
</evidence>
<dbReference type="PANTHER" id="PTHR40094:SF1">
    <property type="entry name" value="UBIQUITIN DOMAIN-CONTAINING PROTEIN"/>
    <property type="match status" value="1"/>
</dbReference>
<dbReference type="SMART" id="SM01360">
    <property type="entry name" value="A2M"/>
    <property type="match status" value="1"/>
</dbReference>
<dbReference type="InterPro" id="IPR047565">
    <property type="entry name" value="Alpha-macroglob_thiol-ester_cl"/>
</dbReference>
<feature type="domain" description="Alpha-2-macroglobulin" evidence="3">
    <location>
        <begin position="1251"/>
        <end position="1341"/>
    </location>
</feature>
<sequence>MKQSVIFLTIILLSSLSNSQESNYETLWKAVQKHEIEGLPKSALKVVDQISVLAKKDKNDAQLIKTMLFKSKFALVLEEDAQLSIINDFKNDIKLSTFPTKNVLESVLANLYWQYFNQNRWQFYNRTKTSEKVDALDFRTWDLQTLFDEIHLHYQHSLQDALKLQLEPLSKYDAILNLQKDSKIYRPTLFDFLSHEALDFYKTDETNITKPAYKFEIDDLDYLKDASTFSKLNITSKDSTSLQLNALKIYQDLIQFHLKDKDLFALADVNIERLKFINKNATFSNKEALLLETLKTESNNLKPHEISGLYDFEIASIFNQQSNQYQPKTNEENRWKAKEAIDICDTVIAKFPKSKAAEKCEALKSQILQQTIQITTENILPIQQNARLLVRYKNLDALQFKIYPISRNQLEKLNKLYRKEEQLTFIKKLNIGEQWESKLRNENDYQTHSTEVLIPKLNNGTYVVFTSVKDNDDTFAFSTIQVTNLTLVERESETHNTFQIIDRNNGKPIENAKVELTYYENNDRKPIIKNFTTNNLGEVSIEKESNRYRNIAAKISHENDTAYFDGFYINQYYKQEKEGTEYRGFLFTDRSIYRPGQTVYFKAIAMKTVNGKSEVLANTLMHVKLYDVNNQELKTLEFKTNEFGSASGEFILPNSGLNGNYHIEFDSDNENFYVDHYFSVEEYKRPKFETKFKSVTETYKVNDSVTVKGTALAYAGSNITDAKVVYRVHRKVEYPRWYFWYRPWFNSEPQEITHGESTTNEKGEFEITFKAMPDQSVDKSSLPIFNYEITADVTDLNGETRSATTIVNVGYHALVANMNISEKLDTSKKDNSIHIDTRNLNGEFVSAKGTVKIYKLQAPNSVLRTRPWAAPDYQDFSEEAFKNLFPHDAYKDEHIANNWERGSMVFEKQFDTETSKEIDLGNIKKWESGQYIITLESKDKFGQLVKDEVKTTLYSNDDKTLADNQLFSITTNKSSYKTGETAVITLASAAKNLHVTVSIEKNRKVIKTEIIELNNNNKTVSIPVNTDDIGGFAVNYSFAIYNSFKSGSETITVPYPKTDLDIETTTFRDKLQPGIDETWSFKIKGPQRDKVSSELLASMYDASLDQFKPHNWSFNPIQNPIYYSYNRVNANQSFGTQNFRVYMKQNTVQYSEQRYDDLNWFGLYFGNNNYNMRIRGGLSLSKSRQKMVASAPIMDGIMEAEMVADSYGSSLNEVVTIGYAETKKDKDSIEKSPIEKPNFDTVQIRKNLQETAFFFPQLQTDTDGNVSFSFTTPEALTQWKLQLLAHTKTLESATKTLTAVTQKELMVIPNAPRFLRQGDEITISTKIANLTDKQLSGKAILVLTDAVSGKEINSKLGNTANNKSFTVDAKGNTQVSWSLSIPDSVDAIQYKIIAKSGDFSDGEQNALPVLSNRMLVTETLPMWIRSNETKMFTLDKLKNNTSSTLKNHKLTLEMTSNPAWYAVQALPYLMEYPYECNEQTFSKFYANALASHIANSNPRIQEVFNQWKNSDALVSNLEKNDELKSILIQETPWLRDAQSETEQKKRIALLFDLNKMNSELQSAKRKLQNNQLSNGAWAWFNGGRENRYITQHIITGFGHLKQLKVETKEESKMIEKAINYLDAEFIQEYKDIRKYDAKVDLTKDHLSYNQLHYLYMRSFYPEIKKSKEVEDITKYYQTQIQKYWLSRSLYSKGLMALVVDRMNDKPTSTKILNSLKETSITSDELGMYWKENTSSWYWYQAPIETQALLIEAFSIIENNTKTIDNLKIWLLKNKQINQWKTTKATTEAVYALLLQGSDWLSVTDAVEVLIGGKKIEPSKLENIKIEAGTGYYKTAWNTSDIKPDMGTVTLTKKGDGIAWGGLYWQYFEDLDKITSAETPLKLSKKLFLKTNTDTGEQISEITKETNLKVGDLVRVRIELRSDRAMEFIHMKDMRAAGLEPINVISQYKWQDGLGYYESTKDASTNFFFDYLPKGVYVFEYDLRVNNAGNMSNGITTIQSMYAPEFSSHSEGVRLLVK</sequence>
<dbReference type="EMBL" id="SLUP01000001">
    <property type="protein sequence ID" value="TCL68705.1"/>
    <property type="molecule type" value="Genomic_DNA"/>
</dbReference>
<comment type="similarity">
    <text evidence="1">Belongs to the protease inhibitor I39 (alpha-2-macroglobulin) family. Bacterial alpha-2-macroglobulin subfamily.</text>
</comment>
<dbReference type="Pfam" id="PF17973">
    <property type="entry name" value="bMG10"/>
    <property type="match status" value="1"/>
</dbReference>
<gene>
    <name evidence="4" type="ORF">EV196_101124</name>
</gene>
<proteinExistence type="inferred from homology"/>
<dbReference type="InterPro" id="IPR001599">
    <property type="entry name" value="Macroglobln_a2"/>
</dbReference>
<dbReference type="SUPFAM" id="SSF48239">
    <property type="entry name" value="Terpenoid cyclases/Protein prenyltransferases"/>
    <property type="match status" value="1"/>
</dbReference>
<feature type="domain" description="Alpha-2-macroglobulin bait region" evidence="2">
    <location>
        <begin position="967"/>
        <end position="1107"/>
    </location>
</feature>
<evidence type="ECO:0000259" key="2">
    <source>
        <dbReference type="SMART" id="SM01359"/>
    </source>
</evidence>
<dbReference type="Pfam" id="PF01835">
    <property type="entry name" value="MG2"/>
    <property type="match status" value="1"/>
</dbReference>
<name>A0A4R1RQN5_9FLAO</name>
<dbReference type="SMART" id="SM01419">
    <property type="entry name" value="Thiol-ester_cl"/>
    <property type="match status" value="1"/>
</dbReference>
<dbReference type="InterPro" id="IPR002890">
    <property type="entry name" value="MG2"/>
</dbReference>
<evidence type="ECO:0000256" key="1">
    <source>
        <dbReference type="ARBA" id="ARBA00010556"/>
    </source>
</evidence>
<evidence type="ECO:0000313" key="4">
    <source>
        <dbReference type="EMBL" id="TCL68705.1"/>
    </source>
</evidence>
<protein>
    <submittedName>
        <fullName evidence="4">Alpha-2-macroglobulin family protein</fullName>
    </submittedName>
</protein>
<dbReference type="RefSeq" id="WP_132213831.1">
    <property type="nucleotide sequence ID" value="NZ_OX156936.1"/>
</dbReference>
<dbReference type="Pfam" id="PF07703">
    <property type="entry name" value="A2M_BRD"/>
    <property type="match status" value="1"/>
</dbReference>
<dbReference type="Gene3D" id="1.50.10.20">
    <property type="match status" value="1"/>
</dbReference>
<dbReference type="Proteomes" id="UP000295455">
    <property type="component" value="Unassembled WGS sequence"/>
</dbReference>
<dbReference type="InterPro" id="IPR011625">
    <property type="entry name" value="A2M_N_BRD"/>
</dbReference>
<keyword evidence="5" id="KW-1185">Reference proteome</keyword>
<dbReference type="InterPro" id="IPR041246">
    <property type="entry name" value="Bact_MG10"/>
</dbReference>
<comment type="caution">
    <text evidence="4">The sequence shown here is derived from an EMBL/GenBank/DDBJ whole genome shotgun (WGS) entry which is preliminary data.</text>
</comment>
<dbReference type="PANTHER" id="PTHR40094">
    <property type="entry name" value="ALPHA-2-MACROGLOBULIN HOMOLOG"/>
    <property type="match status" value="1"/>
</dbReference>
<organism evidence="4 5">
    <name type="scientific">Mariniflexile fucanivorans</name>
    <dbReference type="NCBI Taxonomy" id="264023"/>
    <lineage>
        <taxon>Bacteria</taxon>
        <taxon>Pseudomonadati</taxon>
        <taxon>Bacteroidota</taxon>
        <taxon>Flavobacteriia</taxon>
        <taxon>Flavobacteriales</taxon>
        <taxon>Flavobacteriaceae</taxon>
        <taxon>Mariniflexile</taxon>
    </lineage>
</organism>
<dbReference type="OrthoDB" id="9767116at2"/>
<dbReference type="SMART" id="SM01359">
    <property type="entry name" value="A2M_N_2"/>
    <property type="match status" value="1"/>
</dbReference>
<accession>A0A4R1RQN5</accession>
<dbReference type="InterPro" id="IPR051802">
    <property type="entry name" value="YfhM-like"/>
</dbReference>
<reference evidence="4 5" key="1">
    <citation type="submission" date="2019-03" db="EMBL/GenBank/DDBJ databases">
        <title>Genomic Encyclopedia of Type Strains, Phase IV (KMG-IV): sequencing the most valuable type-strain genomes for metagenomic binning, comparative biology and taxonomic classification.</title>
        <authorList>
            <person name="Goeker M."/>
        </authorList>
    </citation>
    <scope>NUCLEOTIDE SEQUENCE [LARGE SCALE GENOMIC DNA]</scope>
    <source>
        <strain evidence="4 5">DSM 18792</strain>
    </source>
</reference>